<comment type="caution">
    <text evidence="1">The sequence shown here is derived from an EMBL/GenBank/DDBJ whole genome shotgun (WGS) entry which is preliminary data.</text>
</comment>
<dbReference type="Proteomes" id="UP001239111">
    <property type="component" value="Chromosome 1"/>
</dbReference>
<evidence type="ECO:0000313" key="2">
    <source>
        <dbReference type="Proteomes" id="UP001239111"/>
    </source>
</evidence>
<gene>
    <name evidence="1" type="ORF">QAD02_020510</name>
</gene>
<keyword evidence="2" id="KW-1185">Reference proteome</keyword>
<evidence type="ECO:0000313" key="1">
    <source>
        <dbReference type="EMBL" id="KAJ8684717.1"/>
    </source>
</evidence>
<sequence>MGRKEWKIIYTYMKKERERNWEIMEEEGQDLRDRNLMILGDINARTGMKGGDDEEGGRNSKDKVINSEGKKPIKERGRDQQNDRGRVAHVKGPLGERRKHMRVKSQAWEKVEVRRKEKVEQIRALSDNILKMMAEEEINRLKRKIGRMEERIATQEKRIRTLEAKIEENEARIKDYSDSESEKED</sequence>
<reference evidence="1" key="1">
    <citation type="submission" date="2023-04" db="EMBL/GenBank/DDBJ databases">
        <title>A chromosome-level genome assembly of the parasitoid wasp Eretmocerus hayati.</title>
        <authorList>
            <person name="Zhong Y."/>
            <person name="Liu S."/>
            <person name="Liu Y."/>
        </authorList>
    </citation>
    <scope>NUCLEOTIDE SEQUENCE</scope>
    <source>
        <strain evidence="1">ZJU_SS_LIU_2023</strain>
    </source>
</reference>
<accession>A0ACC2PQU1</accession>
<dbReference type="EMBL" id="CM056741">
    <property type="protein sequence ID" value="KAJ8684717.1"/>
    <property type="molecule type" value="Genomic_DNA"/>
</dbReference>
<name>A0ACC2PQU1_9HYME</name>
<organism evidence="1 2">
    <name type="scientific">Eretmocerus hayati</name>
    <dbReference type="NCBI Taxonomy" id="131215"/>
    <lineage>
        <taxon>Eukaryota</taxon>
        <taxon>Metazoa</taxon>
        <taxon>Ecdysozoa</taxon>
        <taxon>Arthropoda</taxon>
        <taxon>Hexapoda</taxon>
        <taxon>Insecta</taxon>
        <taxon>Pterygota</taxon>
        <taxon>Neoptera</taxon>
        <taxon>Endopterygota</taxon>
        <taxon>Hymenoptera</taxon>
        <taxon>Apocrita</taxon>
        <taxon>Proctotrupomorpha</taxon>
        <taxon>Chalcidoidea</taxon>
        <taxon>Aphelinidae</taxon>
        <taxon>Aphelininae</taxon>
        <taxon>Eretmocerus</taxon>
    </lineage>
</organism>
<protein>
    <submittedName>
        <fullName evidence="1">Uncharacterized protein</fullName>
    </submittedName>
</protein>
<proteinExistence type="predicted"/>